<feature type="compositionally biased region" description="Polar residues" evidence="3">
    <location>
        <begin position="602"/>
        <end position="617"/>
    </location>
</feature>
<dbReference type="Gene3D" id="1.25.40.20">
    <property type="entry name" value="Ankyrin repeat-containing domain"/>
    <property type="match status" value="1"/>
</dbReference>
<dbReference type="GeneID" id="17038969"/>
<feature type="compositionally biased region" description="Low complexity" evidence="3">
    <location>
        <begin position="642"/>
        <end position="652"/>
    </location>
</feature>
<dbReference type="EMBL" id="AGSI01000013">
    <property type="protein sequence ID" value="EIE21002.1"/>
    <property type="molecule type" value="Genomic_DNA"/>
</dbReference>
<feature type="compositionally biased region" description="Basic and acidic residues" evidence="3">
    <location>
        <begin position="761"/>
        <end position="771"/>
    </location>
</feature>
<dbReference type="STRING" id="574566.I0YRI3"/>
<dbReference type="Gene3D" id="1.25.10.10">
    <property type="entry name" value="Leucine-rich Repeat Variant"/>
    <property type="match status" value="1"/>
</dbReference>
<evidence type="ECO:0000256" key="2">
    <source>
        <dbReference type="ARBA" id="ARBA00023043"/>
    </source>
</evidence>
<feature type="compositionally biased region" description="Pro residues" evidence="3">
    <location>
        <begin position="856"/>
        <end position="867"/>
    </location>
</feature>
<feature type="region of interest" description="Disordered" evidence="3">
    <location>
        <begin position="1089"/>
        <end position="1258"/>
    </location>
</feature>
<dbReference type="PANTHER" id="PTHR24171">
    <property type="entry name" value="ANKYRIN REPEAT DOMAIN-CONTAINING PROTEIN 39-RELATED"/>
    <property type="match status" value="1"/>
</dbReference>
<reference evidence="4 5" key="1">
    <citation type="journal article" date="2012" name="Genome Biol.">
        <title>The genome of the polar eukaryotic microalga coccomyxa subellipsoidea reveals traits of cold adaptation.</title>
        <authorList>
            <person name="Blanc G."/>
            <person name="Agarkova I."/>
            <person name="Grimwood J."/>
            <person name="Kuo A."/>
            <person name="Brueggeman A."/>
            <person name="Dunigan D."/>
            <person name="Gurnon J."/>
            <person name="Ladunga I."/>
            <person name="Lindquist E."/>
            <person name="Lucas S."/>
            <person name="Pangilinan J."/>
            <person name="Proschold T."/>
            <person name="Salamov A."/>
            <person name="Schmutz J."/>
            <person name="Weeks D."/>
            <person name="Yamada T."/>
            <person name="Claverie J.M."/>
            <person name="Grigoriev I."/>
            <person name="Van Etten J."/>
            <person name="Lomsadze A."/>
            <person name="Borodovsky M."/>
        </authorList>
    </citation>
    <scope>NUCLEOTIDE SEQUENCE [LARGE SCALE GENOMIC DNA]</scope>
    <source>
        <strain evidence="4 5">C-169</strain>
    </source>
</reference>
<sequence>MTLEPDRRSIGHHGYPLARAPAPKLARLGGALHLQASSQFTDTAAAAGLRALEKRVEAVPVAVYEFLQAGGVPAAVTIITSEPVHEELRDAAVSLLIAVSRKQPQAMSLAFVEAKGMEAVAHLLGRGVQLRAGTLTQTGAATVAEAARLLEAALEAGGQPAARAFADAGGFSGLRMGLACAQLGGQHGLEVAERALGLLHRLVWTGNNRGHAVHAALCGAACSARAHQPVLALVYAAPHIPAAARGMEILRALAAASSTCMRALLQSNCVDTCLTALDRADSNSKIARTTALLLHDALGGDPTCRGDILAKGGVTTFLNVLMRVGIEDAPIADVINGLLSSLAEGSADITHQEGKQVLHWAAQYGEVQILDKVLLERPNLQAVDGRGNSALHLAAAAGQTDAVKLLLEAGADALACNFAGDQPLAAAVGGSPTWALLSAELDWRACLEQPRPCHYTAAAGKKSSGGKVECHVWRLVIQADSPPGQRAPDLEQALRTLLRRCYPAAVSCQTGTPSAGEAPGTADTDVQASAQEIPAVDAASATRPRSTLDANLQSAASSAVEQASQREQQQSQHLSVAAPQPSETLLPDSIEASAPSPGEGYASSQHGSDQRRSSMQQLPAGAPERTKAQGETSAAVSGVEMPKPAGKKPAAAQSGQRPVEADSAVTQRRPSSALEIARRLRRAPAAKGRSGPAKSGAFGSGTYAKSDSPDFSINASSAREESGSVGGCGSERAGDNGSKQPQSVPKRDASVQQRELSSGRGGEEFSSKSEAHIIQVNAAAVATCSQEEQKEAAEGADSAGQPSQMEASSKFGGSNGTPSDETLQKGRAQTGAAARTPPVMSYLPLEESRQKGSRPKAPPPPPPPPPLRSYGRAAVVDACATAVAVRAGDDLRRQQATLGRGNLYAPTAQSVADKVRELELQIGLVQQLNSQGLRKDEFSAAAEPSDNVARTGNAPGPALPPGGPARAVAGSGGPLTPEEATASAADTDDDKLVTQPPGDSTAGEESARRARPHVNALRDSSALSAAVSVPADGASLDGAARAGLAPIDASAGVTAMQQPLASEVLSAAASAASEQAAAWEAVRRKHAKKALSDRPRMPAAEAVSPSYPAAVTEDRNKGAESKEGPREREAPPPPTPPQPPVKRKPYSYGPRSPSTNASALQAPRDGLGSTGSLEQGDPAAAQASDEASTEQLGRSGGTRAPSGVIYVSRELHHSPREAAGAGGAKPRRRVFSYGPRLAASPSETPDDSSTAEDISSSAIGLTEAEISSSDVGRAEAAVVLSQRSAPVRKVLRTG</sequence>
<dbReference type="InterPro" id="IPR016024">
    <property type="entry name" value="ARM-type_fold"/>
</dbReference>
<feature type="compositionally biased region" description="Low complexity" evidence="3">
    <location>
        <begin position="553"/>
        <end position="572"/>
    </location>
</feature>
<feature type="compositionally biased region" description="Pro residues" evidence="3">
    <location>
        <begin position="1131"/>
        <end position="1140"/>
    </location>
</feature>
<feature type="compositionally biased region" description="Polar residues" evidence="3">
    <location>
        <begin position="703"/>
        <end position="717"/>
    </location>
</feature>
<organism evidence="4 5">
    <name type="scientific">Coccomyxa subellipsoidea (strain C-169)</name>
    <name type="common">Green microalga</name>
    <dbReference type="NCBI Taxonomy" id="574566"/>
    <lineage>
        <taxon>Eukaryota</taxon>
        <taxon>Viridiplantae</taxon>
        <taxon>Chlorophyta</taxon>
        <taxon>core chlorophytes</taxon>
        <taxon>Trebouxiophyceae</taxon>
        <taxon>Trebouxiophyceae incertae sedis</taxon>
        <taxon>Coccomyxaceae</taxon>
        <taxon>Coccomyxa</taxon>
        <taxon>Coccomyxa subellipsoidea</taxon>
    </lineage>
</organism>
<dbReference type="KEGG" id="csl:COCSUDRAFT_56924"/>
<evidence type="ECO:0000313" key="4">
    <source>
        <dbReference type="EMBL" id="EIE21002.1"/>
    </source>
</evidence>
<feature type="region of interest" description="Disordered" evidence="3">
    <location>
        <begin position="536"/>
        <end position="872"/>
    </location>
</feature>
<name>I0YRI3_COCSC</name>
<dbReference type="eggNOG" id="KOG0504">
    <property type="taxonomic scope" value="Eukaryota"/>
</dbReference>
<keyword evidence="5" id="KW-1185">Reference proteome</keyword>
<dbReference type="RefSeq" id="XP_005645546.1">
    <property type="nucleotide sequence ID" value="XM_005645489.1"/>
</dbReference>
<keyword evidence="1" id="KW-0677">Repeat</keyword>
<proteinExistence type="predicted"/>
<accession>I0YRI3</accession>
<evidence type="ECO:0000256" key="1">
    <source>
        <dbReference type="ARBA" id="ARBA00022737"/>
    </source>
</evidence>
<evidence type="ECO:0000313" key="5">
    <source>
        <dbReference type="Proteomes" id="UP000007264"/>
    </source>
</evidence>
<dbReference type="InterPro" id="IPR011989">
    <property type="entry name" value="ARM-like"/>
</dbReference>
<feature type="region of interest" description="Disordered" evidence="3">
    <location>
        <begin position="930"/>
        <end position="1015"/>
    </location>
</feature>
<dbReference type="SMART" id="SM00248">
    <property type="entry name" value="ANK"/>
    <property type="match status" value="2"/>
</dbReference>
<comment type="caution">
    <text evidence="4">The sequence shown here is derived from an EMBL/GenBank/DDBJ whole genome shotgun (WGS) entry which is preliminary data.</text>
</comment>
<dbReference type="InterPro" id="IPR002110">
    <property type="entry name" value="Ankyrin_rpt"/>
</dbReference>
<feature type="compositionally biased region" description="Polar residues" evidence="3">
    <location>
        <begin position="543"/>
        <end position="552"/>
    </location>
</feature>
<keyword evidence="2" id="KW-0040">ANK repeat</keyword>
<dbReference type="Pfam" id="PF12796">
    <property type="entry name" value="Ank_2"/>
    <property type="match status" value="1"/>
</dbReference>
<feature type="compositionally biased region" description="Basic and acidic residues" evidence="3">
    <location>
        <begin position="1112"/>
        <end position="1130"/>
    </location>
</feature>
<dbReference type="SUPFAM" id="SSF48371">
    <property type="entry name" value="ARM repeat"/>
    <property type="match status" value="1"/>
</dbReference>
<dbReference type="SUPFAM" id="SSF48403">
    <property type="entry name" value="Ankyrin repeat"/>
    <property type="match status" value="1"/>
</dbReference>
<dbReference type="OrthoDB" id="301040at2759"/>
<protein>
    <submittedName>
        <fullName evidence="4">Uncharacterized protein</fullName>
    </submittedName>
</protein>
<dbReference type="Proteomes" id="UP000007264">
    <property type="component" value="Unassembled WGS sequence"/>
</dbReference>
<evidence type="ECO:0000256" key="3">
    <source>
        <dbReference type="SAM" id="MobiDB-lite"/>
    </source>
</evidence>
<dbReference type="InterPro" id="IPR036770">
    <property type="entry name" value="Ankyrin_rpt-contain_sf"/>
</dbReference>
<gene>
    <name evidence="4" type="ORF">COCSUDRAFT_56924</name>
</gene>